<evidence type="ECO:0000313" key="4">
    <source>
        <dbReference type="Proteomes" id="UP000198531"/>
    </source>
</evidence>
<dbReference type="EMBL" id="FOYT01000003">
    <property type="protein sequence ID" value="SFR67464.1"/>
    <property type="molecule type" value="Genomic_DNA"/>
</dbReference>
<feature type="domain" description="DUF7351" evidence="2">
    <location>
        <begin position="113"/>
        <end position="306"/>
    </location>
</feature>
<reference evidence="4" key="1">
    <citation type="submission" date="2016-10" db="EMBL/GenBank/DDBJ databases">
        <authorList>
            <person name="Varghese N."/>
            <person name="Submissions S."/>
        </authorList>
    </citation>
    <scope>NUCLEOTIDE SEQUENCE [LARGE SCALE GENOMIC DNA]</scope>
    <source>
        <strain evidence="4">CGMCC 1.7736</strain>
    </source>
</reference>
<dbReference type="Proteomes" id="UP000198531">
    <property type="component" value="Unassembled WGS sequence"/>
</dbReference>
<name>A0A1I6IL98_9EURY</name>
<evidence type="ECO:0000259" key="2">
    <source>
        <dbReference type="Pfam" id="PF24042"/>
    </source>
</evidence>
<keyword evidence="4" id="KW-1185">Reference proteome</keyword>
<proteinExistence type="predicted"/>
<dbReference type="STRING" id="553469.SAMN04487947_3428"/>
<dbReference type="InterPro" id="IPR036388">
    <property type="entry name" value="WH-like_DNA-bd_sf"/>
</dbReference>
<dbReference type="InterPro" id="IPR055775">
    <property type="entry name" value="DUF7351"/>
</dbReference>
<dbReference type="InterPro" id="IPR055771">
    <property type="entry name" value="DUF7347"/>
</dbReference>
<protein>
    <recommendedName>
        <fullName evidence="5">Helix-turn-helix domain-containing protein</fullName>
    </recommendedName>
</protein>
<feature type="domain" description="DUF7347" evidence="1">
    <location>
        <begin position="15"/>
        <end position="96"/>
    </location>
</feature>
<sequence>MTRDRGGGGAAPLSPDDAFTLLGNETRIAILRALWDAYDPHEADGSVSFSDLFDRVDVDDSGNFNYHLGRLTGHFVRRTADGYRLAAPGFRVVRAVVAGGVTGDPTVGPSPVDADCPLCGSPVEITHEDGTTWARCTACEGYWPRRGGEIFGFSLPPAGLRGRDADGVLDATIAYSIHRFEAMCDGVCPECGSAVDSSLAVCADHDADGSVCDACDSRFAAVLTFACTACKFDWRSPSYAAVSHHPALVAFYFDRGVEHVPATWDGLRRGLDWHEEVLTTDPPAVRVTAAHGRDRLAFVVDAAGSVASVTERSVSQQ</sequence>
<dbReference type="InterPro" id="IPR011991">
    <property type="entry name" value="ArsR-like_HTH"/>
</dbReference>
<dbReference type="RefSeq" id="WP_089809856.1">
    <property type="nucleotide sequence ID" value="NZ_FOYT01000003.1"/>
</dbReference>
<evidence type="ECO:0008006" key="5">
    <source>
        <dbReference type="Google" id="ProtNLM"/>
    </source>
</evidence>
<accession>A0A1I6IL98</accession>
<organism evidence="3 4">
    <name type="scientific">Halogeometricum rufum</name>
    <dbReference type="NCBI Taxonomy" id="553469"/>
    <lineage>
        <taxon>Archaea</taxon>
        <taxon>Methanobacteriati</taxon>
        <taxon>Methanobacteriota</taxon>
        <taxon>Stenosarchaea group</taxon>
        <taxon>Halobacteria</taxon>
        <taxon>Halobacteriales</taxon>
        <taxon>Haloferacaceae</taxon>
        <taxon>Halogeometricum</taxon>
    </lineage>
</organism>
<evidence type="ECO:0000313" key="3">
    <source>
        <dbReference type="EMBL" id="SFR67464.1"/>
    </source>
</evidence>
<evidence type="ECO:0000259" key="1">
    <source>
        <dbReference type="Pfam" id="PF24038"/>
    </source>
</evidence>
<dbReference type="Gene3D" id="1.10.10.10">
    <property type="entry name" value="Winged helix-like DNA-binding domain superfamily/Winged helix DNA-binding domain"/>
    <property type="match status" value="1"/>
</dbReference>
<dbReference type="Pfam" id="PF24038">
    <property type="entry name" value="DUF7347"/>
    <property type="match status" value="1"/>
</dbReference>
<dbReference type="OrthoDB" id="8482at2157"/>
<gene>
    <name evidence="3" type="ORF">SAMN04487947_3428</name>
</gene>
<dbReference type="Pfam" id="PF24042">
    <property type="entry name" value="DUF7351"/>
    <property type="match status" value="1"/>
</dbReference>
<dbReference type="CDD" id="cd00090">
    <property type="entry name" value="HTH_ARSR"/>
    <property type="match status" value="1"/>
</dbReference>
<dbReference type="AlphaFoldDB" id="A0A1I6IL98"/>